<name>R4WP02_9BURK</name>
<dbReference type="GO" id="GO:0006107">
    <property type="term" value="P:oxaloacetate metabolic process"/>
    <property type="evidence" value="ECO:0007669"/>
    <property type="project" value="TreeGrafter"/>
</dbReference>
<keyword evidence="3 5" id="KW-0460">Magnesium</keyword>
<dbReference type="GO" id="GO:0000287">
    <property type="term" value="F:magnesium ion binding"/>
    <property type="evidence" value="ECO:0007669"/>
    <property type="project" value="TreeGrafter"/>
</dbReference>
<proteinExistence type="predicted"/>
<dbReference type="KEGG" id="buo:BRPE64_CCDS01910"/>
<feature type="domain" description="HpcH/HpaI aldolase/citrate lyase" evidence="6">
    <location>
        <begin position="5"/>
        <end position="231"/>
    </location>
</feature>
<dbReference type="PANTHER" id="PTHR32308">
    <property type="entry name" value="LYASE BETA SUBUNIT, PUTATIVE (AFU_ORTHOLOGUE AFUA_4G13030)-RELATED"/>
    <property type="match status" value="1"/>
</dbReference>
<dbReference type="PIRSF" id="PIRSF015582">
    <property type="entry name" value="Cit_lyase_B"/>
    <property type="match status" value="1"/>
</dbReference>
<dbReference type="OrthoDB" id="348111at2"/>
<evidence type="ECO:0000256" key="5">
    <source>
        <dbReference type="PIRSR" id="PIRSR015582-2"/>
    </source>
</evidence>
<protein>
    <submittedName>
        <fullName evidence="7">Citrate lyase beta subunit</fullName>
    </submittedName>
</protein>
<feature type="binding site" evidence="4">
    <location>
        <position position="68"/>
    </location>
    <ligand>
        <name>substrate</name>
    </ligand>
</feature>
<keyword evidence="2 5" id="KW-0479">Metal-binding</keyword>
<keyword evidence="8" id="KW-1185">Reference proteome</keyword>
<feature type="binding site" evidence="4">
    <location>
        <position position="131"/>
    </location>
    <ligand>
        <name>substrate</name>
    </ligand>
</feature>
<dbReference type="STRING" id="758793.BRPE64_CCDS01910"/>
<dbReference type="Pfam" id="PF03328">
    <property type="entry name" value="HpcH_HpaI"/>
    <property type="match status" value="1"/>
</dbReference>
<dbReference type="PATRIC" id="fig|758793.3.peg.4516"/>
<evidence type="ECO:0000259" key="6">
    <source>
        <dbReference type="Pfam" id="PF03328"/>
    </source>
</evidence>
<organism evidence="7 8">
    <name type="scientific">Caballeronia insecticola</name>
    <dbReference type="NCBI Taxonomy" id="758793"/>
    <lineage>
        <taxon>Bacteria</taxon>
        <taxon>Pseudomonadati</taxon>
        <taxon>Pseudomonadota</taxon>
        <taxon>Betaproteobacteria</taxon>
        <taxon>Burkholderiales</taxon>
        <taxon>Burkholderiaceae</taxon>
        <taxon>Caballeronia</taxon>
    </lineage>
</organism>
<dbReference type="SUPFAM" id="SSF51621">
    <property type="entry name" value="Phosphoenolpyruvate/pyruvate domain"/>
    <property type="match status" value="1"/>
</dbReference>
<dbReference type="GO" id="GO:0016829">
    <property type="term" value="F:lyase activity"/>
    <property type="evidence" value="ECO:0007669"/>
    <property type="project" value="UniProtKB-KW"/>
</dbReference>
<feature type="binding site" evidence="5">
    <location>
        <position position="131"/>
    </location>
    <ligand>
        <name>Mg(2+)</name>
        <dbReference type="ChEBI" id="CHEBI:18420"/>
    </ligand>
</feature>
<feature type="binding site" evidence="5">
    <location>
        <position position="162"/>
    </location>
    <ligand>
        <name>Mg(2+)</name>
        <dbReference type="ChEBI" id="CHEBI:18420"/>
    </ligand>
</feature>
<accession>R4WP02</accession>
<evidence type="ECO:0000313" key="7">
    <source>
        <dbReference type="EMBL" id="BAN26274.1"/>
    </source>
</evidence>
<dbReference type="InterPro" id="IPR005000">
    <property type="entry name" value="Aldolase/citrate-lyase_domain"/>
</dbReference>
<sequence length="305" mass="32941">MALSRTFLFVPGNHARRVEKALTANVDAAILDLEDAVAASEKVAARAQVVEALQRSHRARAHVRGYVRINALDTDYAFGDLQAVIARGVEGIVLPKLESVEQLHLADWLIAQLERERGLDANSVELMPIIETGAGFAVIDSLCAAAAQRVPRLKRFAFGAGDFCLDMNLVWSDDELELHAYRSALVLASRAARLEAPVDTVWIRLDDADGLARSAVRARGMGFQGKLCIHPAQCDTVNRAFSPSDADIGHARAVVEAFARAEADGVASIQLDGAFIDYPVAYRAQRVLDFAAQIAARADARANAS</sequence>
<evidence type="ECO:0000256" key="4">
    <source>
        <dbReference type="PIRSR" id="PIRSR015582-1"/>
    </source>
</evidence>
<dbReference type="Gene3D" id="3.20.20.60">
    <property type="entry name" value="Phosphoenolpyruvate-binding domains"/>
    <property type="match status" value="1"/>
</dbReference>
<evidence type="ECO:0000256" key="2">
    <source>
        <dbReference type="ARBA" id="ARBA00022723"/>
    </source>
</evidence>
<comment type="cofactor">
    <cofactor evidence="1">
        <name>Mg(2+)</name>
        <dbReference type="ChEBI" id="CHEBI:18420"/>
    </cofactor>
</comment>
<evidence type="ECO:0000313" key="8">
    <source>
        <dbReference type="Proteomes" id="UP000013966"/>
    </source>
</evidence>
<reference evidence="7 8" key="2">
    <citation type="journal article" date="2018" name="Int. J. Syst. Evol. Microbiol.">
        <title>Burkholderia insecticola sp. nov., a gut symbiotic bacterium of the bean bug Riptortus pedestris.</title>
        <authorList>
            <person name="Takeshita K."/>
            <person name="Tamaki H."/>
            <person name="Ohbayashi T."/>
            <person name="Meng X.-Y."/>
            <person name="Sone T."/>
            <person name="Mitani Y."/>
            <person name="Peeters C."/>
            <person name="Kikuchi Y."/>
            <person name="Vandamme P."/>
        </authorList>
    </citation>
    <scope>NUCLEOTIDE SEQUENCE [LARGE SCALE GENOMIC DNA]</scope>
    <source>
        <strain evidence="7">RPE64</strain>
    </source>
</reference>
<dbReference type="AlphaFoldDB" id="R4WP02"/>
<dbReference type="InterPro" id="IPR011206">
    <property type="entry name" value="Citrate_lyase_beta/mcl1/mcl2"/>
</dbReference>
<gene>
    <name evidence="7" type="ORF">BRPE64_CCDS01910</name>
</gene>
<keyword evidence="7" id="KW-0456">Lyase</keyword>
<evidence type="ECO:0000256" key="3">
    <source>
        <dbReference type="ARBA" id="ARBA00022842"/>
    </source>
</evidence>
<dbReference type="HOGENOM" id="CLU_044864_0_1_4"/>
<dbReference type="PANTHER" id="PTHR32308:SF0">
    <property type="entry name" value="HPCH_HPAI ALDOLASE_CITRATE LYASE DOMAIN-CONTAINING PROTEIN"/>
    <property type="match status" value="1"/>
</dbReference>
<dbReference type="InterPro" id="IPR015813">
    <property type="entry name" value="Pyrv/PenolPyrv_kinase-like_dom"/>
</dbReference>
<dbReference type="RefSeq" id="WP_016346984.1">
    <property type="nucleotide sequence ID" value="NC_021288.1"/>
</dbReference>
<dbReference type="InterPro" id="IPR040442">
    <property type="entry name" value="Pyrv_kinase-like_dom_sf"/>
</dbReference>
<dbReference type="EMBL" id="AP013060">
    <property type="protein sequence ID" value="BAN26274.1"/>
    <property type="molecule type" value="Genomic_DNA"/>
</dbReference>
<dbReference type="Proteomes" id="UP000013966">
    <property type="component" value="Chromosome 3"/>
</dbReference>
<evidence type="ECO:0000256" key="1">
    <source>
        <dbReference type="ARBA" id="ARBA00001946"/>
    </source>
</evidence>
<reference evidence="7 8" key="1">
    <citation type="journal article" date="2013" name="Genome Announc.">
        <title>Complete Genome Sequence of Burkholderia sp. Strain RPE64, Bacterial Symbiont of the Bean Bug Riptortus pedestris.</title>
        <authorList>
            <person name="Shibata T.F."/>
            <person name="Maeda T."/>
            <person name="Nikoh N."/>
            <person name="Yamaguchi K."/>
            <person name="Oshima K."/>
            <person name="Hattori M."/>
            <person name="Nishiyama T."/>
            <person name="Hasebe M."/>
            <person name="Fukatsu T."/>
            <person name="Kikuchi Y."/>
            <person name="Shigenobu S."/>
        </authorList>
    </citation>
    <scope>NUCLEOTIDE SEQUENCE [LARGE SCALE GENOMIC DNA]</scope>
</reference>